<evidence type="ECO:0000313" key="13">
    <source>
        <dbReference type="EMBL" id="VDC31214.1"/>
    </source>
</evidence>
<reference evidence="13 14" key="1">
    <citation type="submission" date="2018-11" db="EMBL/GenBank/DDBJ databases">
        <authorList>
            <person name="Criscuolo A."/>
        </authorList>
    </citation>
    <scope>NUCLEOTIDE SEQUENCE [LARGE SCALE GENOMIC DNA]</scope>
    <source>
        <strain evidence="13">ACIP111625</strain>
    </source>
</reference>
<dbReference type="SUPFAM" id="SSF53218">
    <property type="entry name" value="Molybdenum cofactor biosynthesis proteins"/>
    <property type="match status" value="1"/>
</dbReference>
<dbReference type="PANTHER" id="PTHR10192">
    <property type="entry name" value="MOLYBDOPTERIN BIOSYNTHESIS PROTEIN"/>
    <property type="match status" value="1"/>
</dbReference>
<dbReference type="AlphaFoldDB" id="A0A3P5XT65"/>
<dbReference type="GO" id="GO:0005829">
    <property type="term" value="C:cytosol"/>
    <property type="evidence" value="ECO:0007669"/>
    <property type="project" value="TreeGrafter"/>
</dbReference>
<evidence type="ECO:0000256" key="3">
    <source>
        <dbReference type="ARBA" id="ARBA00005046"/>
    </source>
</evidence>
<evidence type="ECO:0000256" key="11">
    <source>
        <dbReference type="RuleBase" id="RU365090"/>
    </source>
</evidence>
<dbReference type="EC" id="2.10.1.1" evidence="11"/>
<evidence type="ECO:0000256" key="2">
    <source>
        <dbReference type="ARBA" id="ARBA00002901"/>
    </source>
</evidence>
<comment type="pathway">
    <text evidence="3 11">Cofactor biosynthesis; molybdopterin biosynthesis.</text>
</comment>
<keyword evidence="8 11" id="KW-0460">Magnesium</keyword>
<name>A0A3P5XT65_9RHOB</name>
<dbReference type="InterPro" id="IPR005110">
    <property type="entry name" value="MoeA_linker/N"/>
</dbReference>
<dbReference type="SUPFAM" id="SSF63867">
    <property type="entry name" value="MoeA C-terminal domain-like"/>
    <property type="match status" value="1"/>
</dbReference>
<dbReference type="Gene3D" id="3.40.980.10">
    <property type="entry name" value="MoaB/Mog-like domain"/>
    <property type="match status" value="1"/>
</dbReference>
<dbReference type="InterPro" id="IPR036425">
    <property type="entry name" value="MoaB/Mog-like_dom_sf"/>
</dbReference>
<keyword evidence="5 11" id="KW-0500">Molybdenum</keyword>
<dbReference type="Pfam" id="PF00994">
    <property type="entry name" value="MoCF_biosynth"/>
    <property type="match status" value="1"/>
</dbReference>
<evidence type="ECO:0000256" key="1">
    <source>
        <dbReference type="ARBA" id="ARBA00001946"/>
    </source>
</evidence>
<dbReference type="Proteomes" id="UP000277498">
    <property type="component" value="Unassembled WGS sequence"/>
</dbReference>
<dbReference type="InterPro" id="IPR005111">
    <property type="entry name" value="MoeA_C_domain_IV"/>
</dbReference>
<protein>
    <recommendedName>
        <fullName evidence="11">Molybdopterin molybdenumtransferase</fullName>
        <ecNumber evidence="11">2.10.1.1</ecNumber>
    </recommendedName>
</protein>
<feature type="domain" description="MoaB/Mog" evidence="12">
    <location>
        <begin position="186"/>
        <end position="323"/>
    </location>
</feature>
<dbReference type="FunFam" id="3.40.980.10:FF:000004">
    <property type="entry name" value="Molybdopterin molybdenumtransferase"/>
    <property type="match status" value="1"/>
</dbReference>
<accession>A0A3P5XT65</accession>
<evidence type="ECO:0000256" key="4">
    <source>
        <dbReference type="ARBA" id="ARBA00010763"/>
    </source>
</evidence>
<evidence type="ECO:0000256" key="10">
    <source>
        <dbReference type="ARBA" id="ARBA00047317"/>
    </source>
</evidence>
<dbReference type="UniPathway" id="UPA00344"/>
<sequence>MTPPVDTGPGPANPGKLIPVEEAMARLLALAPALPVETVPLAGARDRWLAEPLRAHRDQPPFDASAMDGYALQGTPEPGETFRVIGEAGAGHAFTGVIGEGQTVRIFTGAPVPDGASRVVIQENTARDGEFITITDRDSGTNIRSRGQDFRIGSELAPRRLRPSDLALIAAMNIATVPVRRRPVVAVISTGDELVMPGEDPRPDQIIASNSFAIKAMAEAEGAEVRLLPIARDTESALKAVFELARGADVIVTSGGASVGDHDLVAPVAKSLGMEAAFWKIALRPGKPLMAGRLFGAALLGLPGNPVSSIICAELFLLPLLRHMQGDPAPAPRLQDARLGVDLPANGPRSHYMRARVDAGVITPFGSQDSALLSVLSEANALLVRPVGDPARATGETVRYIPI</sequence>
<evidence type="ECO:0000256" key="7">
    <source>
        <dbReference type="ARBA" id="ARBA00022723"/>
    </source>
</evidence>
<keyword evidence="9 11" id="KW-0501">Molybdenum cofactor biosynthesis</keyword>
<evidence type="ECO:0000259" key="12">
    <source>
        <dbReference type="SMART" id="SM00852"/>
    </source>
</evidence>
<keyword evidence="6 11" id="KW-0808">Transferase</keyword>
<dbReference type="EMBL" id="UXAW01000082">
    <property type="protein sequence ID" value="VDC31214.1"/>
    <property type="molecule type" value="Genomic_DNA"/>
</dbReference>
<dbReference type="Gene3D" id="2.170.190.11">
    <property type="entry name" value="Molybdopterin biosynthesis moea protein, domain 3"/>
    <property type="match status" value="1"/>
</dbReference>
<evidence type="ECO:0000256" key="5">
    <source>
        <dbReference type="ARBA" id="ARBA00022505"/>
    </source>
</evidence>
<comment type="similarity">
    <text evidence="4 11">Belongs to the MoeA family.</text>
</comment>
<evidence type="ECO:0000313" key="14">
    <source>
        <dbReference type="Proteomes" id="UP000277498"/>
    </source>
</evidence>
<keyword evidence="14" id="KW-1185">Reference proteome</keyword>
<dbReference type="Pfam" id="PF03453">
    <property type="entry name" value="MoeA_N"/>
    <property type="match status" value="1"/>
</dbReference>
<dbReference type="GO" id="GO:0046872">
    <property type="term" value="F:metal ion binding"/>
    <property type="evidence" value="ECO:0007669"/>
    <property type="project" value="UniProtKB-UniRule"/>
</dbReference>
<dbReference type="Gene3D" id="3.90.105.10">
    <property type="entry name" value="Molybdopterin biosynthesis moea protein, domain 2"/>
    <property type="match status" value="1"/>
</dbReference>
<dbReference type="GO" id="GO:0061599">
    <property type="term" value="F:molybdopterin molybdotransferase activity"/>
    <property type="evidence" value="ECO:0007669"/>
    <property type="project" value="UniProtKB-UniRule"/>
</dbReference>
<organism evidence="13 14">
    <name type="scientific">Pseudogemmobacter humi</name>
    <dbReference type="NCBI Taxonomy" id="2483812"/>
    <lineage>
        <taxon>Bacteria</taxon>
        <taxon>Pseudomonadati</taxon>
        <taxon>Pseudomonadota</taxon>
        <taxon>Alphaproteobacteria</taxon>
        <taxon>Rhodobacterales</taxon>
        <taxon>Paracoccaceae</taxon>
        <taxon>Pseudogemmobacter</taxon>
    </lineage>
</organism>
<evidence type="ECO:0000256" key="6">
    <source>
        <dbReference type="ARBA" id="ARBA00022679"/>
    </source>
</evidence>
<dbReference type="Gene3D" id="2.40.340.10">
    <property type="entry name" value="MoeA, C-terminal, domain IV"/>
    <property type="match status" value="1"/>
</dbReference>
<dbReference type="InterPro" id="IPR001453">
    <property type="entry name" value="MoaB/Mog_dom"/>
</dbReference>
<comment type="cofactor">
    <cofactor evidence="1 11">
        <name>Mg(2+)</name>
        <dbReference type="ChEBI" id="CHEBI:18420"/>
    </cofactor>
</comment>
<dbReference type="SMART" id="SM00852">
    <property type="entry name" value="MoCF_biosynth"/>
    <property type="match status" value="1"/>
</dbReference>
<keyword evidence="7 11" id="KW-0479">Metal-binding</keyword>
<proteinExistence type="inferred from homology"/>
<dbReference type="InterPro" id="IPR036135">
    <property type="entry name" value="MoeA_linker/N_sf"/>
</dbReference>
<comment type="function">
    <text evidence="2 11">Catalyzes the insertion of molybdate into adenylated molybdopterin with the concomitant release of AMP.</text>
</comment>
<dbReference type="SUPFAM" id="SSF63882">
    <property type="entry name" value="MoeA N-terminal region -like"/>
    <property type="match status" value="1"/>
</dbReference>
<dbReference type="GO" id="GO:0006777">
    <property type="term" value="P:Mo-molybdopterin cofactor biosynthetic process"/>
    <property type="evidence" value="ECO:0007669"/>
    <property type="project" value="UniProtKB-UniRule"/>
</dbReference>
<comment type="catalytic activity">
    <reaction evidence="10">
        <text>adenylyl-molybdopterin + molybdate = Mo-molybdopterin + AMP + H(+)</text>
        <dbReference type="Rhea" id="RHEA:35047"/>
        <dbReference type="ChEBI" id="CHEBI:15378"/>
        <dbReference type="ChEBI" id="CHEBI:36264"/>
        <dbReference type="ChEBI" id="CHEBI:62727"/>
        <dbReference type="ChEBI" id="CHEBI:71302"/>
        <dbReference type="ChEBI" id="CHEBI:456215"/>
        <dbReference type="EC" id="2.10.1.1"/>
    </reaction>
</comment>
<dbReference type="InterPro" id="IPR038987">
    <property type="entry name" value="MoeA-like"/>
</dbReference>
<dbReference type="PANTHER" id="PTHR10192:SF5">
    <property type="entry name" value="GEPHYRIN"/>
    <property type="match status" value="1"/>
</dbReference>
<gene>
    <name evidence="13" type="primary">moeA</name>
    <name evidence="13" type="ORF">XINFAN_02791</name>
</gene>
<evidence type="ECO:0000256" key="8">
    <source>
        <dbReference type="ARBA" id="ARBA00022842"/>
    </source>
</evidence>
<evidence type="ECO:0000256" key="9">
    <source>
        <dbReference type="ARBA" id="ARBA00023150"/>
    </source>
</evidence>
<dbReference type="CDD" id="cd00887">
    <property type="entry name" value="MoeA"/>
    <property type="match status" value="1"/>
</dbReference>
<dbReference type="Pfam" id="PF03454">
    <property type="entry name" value="MoeA_C"/>
    <property type="match status" value="1"/>
</dbReference>
<dbReference type="InterPro" id="IPR036688">
    <property type="entry name" value="MoeA_C_domain_IV_sf"/>
</dbReference>